<protein>
    <recommendedName>
        <fullName evidence="14 15">Dihydroxy-acid dehydratase</fullName>
        <shortName evidence="15">DAD</shortName>
        <ecNumber evidence="14 15">4.2.1.9</ecNumber>
    </recommendedName>
</protein>
<feature type="binding site" evidence="15">
    <location>
        <position position="120"/>
    </location>
    <ligand>
        <name>Mg(2+)</name>
        <dbReference type="ChEBI" id="CHEBI:18420"/>
    </ligand>
</feature>
<comment type="similarity">
    <text evidence="2 15">Belongs to the IlvD/Edd family.</text>
</comment>
<feature type="binding site" evidence="15">
    <location>
        <position position="443"/>
    </location>
    <ligand>
        <name>Mg(2+)</name>
        <dbReference type="ChEBI" id="CHEBI:18420"/>
    </ligand>
</feature>
<comment type="subunit">
    <text evidence="15">Homodimer.</text>
</comment>
<accession>A0ABW0LLH6</accession>
<comment type="caution">
    <text evidence="18">The sequence shown here is derived from an EMBL/GenBank/DDBJ whole genome shotgun (WGS) entry which is preliminary data.</text>
</comment>
<feature type="domain" description="Dihydroxy-acid/6-phosphogluconate dehydratase N-terminal" evidence="16">
    <location>
        <begin position="31"/>
        <end position="349"/>
    </location>
</feature>
<evidence type="ECO:0000256" key="14">
    <source>
        <dbReference type="ARBA" id="ARBA00029490"/>
    </source>
</evidence>
<organism evidence="18 19">
    <name type="scientific">Lederbergia graminis</name>
    <dbReference type="NCBI Taxonomy" id="735518"/>
    <lineage>
        <taxon>Bacteria</taxon>
        <taxon>Bacillati</taxon>
        <taxon>Bacillota</taxon>
        <taxon>Bacilli</taxon>
        <taxon>Bacillales</taxon>
        <taxon>Bacillaceae</taxon>
        <taxon>Lederbergia</taxon>
    </lineage>
</organism>
<evidence type="ECO:0000259" key="16">
    <source>
        <dbReference type="Pfam" id="PF00920"/>
    </source>
</evidence>
<dbReference type="SUPFAM" id="SSF143975">
    <property type="entry name" value="IlvD/EDD N-terminal domain-like"/>
    <property type="match status" value="1"/>
</dbReference>
<keyword evidence="4 15" id="KW-0001">2Fe-2S</keyword>
<evidence type="ECO:0000259" key="17">
    <source>
        <dbReference type="Pfam" id="PF24877"/>
    </source>
</evidence>
<evidence type="ECO:0000256" key="8">
    <source>
        <dbReference type="ARBA" id="ARBA00023014"/>
    </source>
</evidence>
<comment type="catalytic activity">
    <reaction evidence="11">
        <text>(2R)-2,3-dihydroxy-3-methylbutanoate = 3-methyl-2-oxobutanoate + H2O</text>
        <dbReference type="Rhea" id="RHEA:24809"/>
        <dbReference type="ChEBI" id="CHEBI:11851"/>
        <dbReference type="ChEBI" id="CHEBI:15377"/>
        <dbReference type="ChEBI" id="CHEBI:49072"/>
        <dbReference type="EC" id="4.2.1.9"/>
    </reaction>
    <physiologicalReaction direction="left-to-right" evidence="11">
        <dbReference type="Rhea" id="RHEA:24810"/>
    </physiologicalReaction>
</comment>
<comment type="caution">
    <text evidence="15">Lacks conserved residue(s) required for the propagation of feature annotation.</text>
</comment>
<evidence type="ECO:0000256" key="11">
    <source>
        <dbReference type="ARBA" id="ARBA00029304"/>
    </source>
</evidence>
<dbReference type="EC" id="4.2.1.9" evidence="14 15"/>
<reference evidence="19" key="1">
    <citation type="journal article" date="2019" name="Int. J. Syst. Evol. Microbiol.">
        <title>The Global Catalogue of Microorganisms (GCM) 10K type strain sequencing project: providing services to taxonomists for standard genome sequencing and annotation.</title>
        <authorList>
            <consortium name="The Broad Institute Genomics Platform"/>
            <consortium name="The Broad Institute Genome Sequencing Center for Infectious Disease"/>
            <person name="Wu L."/>
            <person name="Ma J."/>
        </authorList>
    </citation>
    <scope>NUCLEOTIDE SEQUENCE [LARGE SCALE GENOMIC DNA]</scope>
    <source>
        <strain evidence="19">CGMCC 1.12237</strain>
    </source>
</reference>
<feature type="binding site" description="via carbamate group" evidence="15">
    <location>
        <position position="121"/>
    </location>
    <ligand>
        <name>Mg(2+)</name>
        <dbReference type="ChEBI" id="CHEBI:18420"/>
    </ligand>
</feature>
<comment type="function">
    <text evidence="15">Functions in the biosynthesis of branched-chain amino acids. Catalyzes the dehydration of (2R,3R)-2,3-dihydroxy-3-methylpentanoate (2,3-dihydroxy-3-methylvalerate) into 2-oxo-3-methylpentanoate (2-oxo-3-methylvalerate) and of (2R)-2,3-dihydroxy-3-methylbutanoate (2,3-dihydroxyisovalerate) into 2-oxo-3-methylbutanoate (2-oxoisovalerate), the penultimate precursor to L-isoleucine and L-valine, respectively.</text>
</comment>
<evidence type="ECO:0000256" key="5">
    <source>
        <dbReference type="ARBA" id="ARBA00022723"/>
    </source>
</evidence>
<feature type="active site" description="Proton acceptor" evidence="15">
    <location>
        <position position="469"/>
    </location>
</feature>
<dbReference type="EMBL" id="JBHSMC010000014">
    <property type="protein sequence ID" value="MFC5465376.1"/>
    <property type="molecule type" value="Genomic_DNA"/>
</dbReference>
<evidence type="ECO:0000256" key="10">
    <source>
        <dbReference type="ARBA" id="ARBA00023304"/>
    </source>
</evidence>
<evidence type="ECO:0000256" key="15">
    <source>
        <dbReference type="HAMAP-Rule" id="MF_00012"/>
    </source>
</evidence>
<dbReference type="InterPro" id="IPR042096">
    <property type="entry name" value="Dihydro-acid_dehy_C"/>
</dbReference>
<evidence type="ECO:0000256" key="13">
    <source>
        <dbReference type="ARBA" id="ARBA00029437"/>
    </source>
</evidence>
<gene>
    <name evidence="15 18" type="primary">ilvD</name>
    <name evidence="18" type="ORF">ACFPM4_11510</name>
</gene>
<dbReference type="InterPro" id="IPR020558">
    <property type="entry name" value="DiOHA_6PGluconate_deHydtase_CS"/>
</dbReference>
<dbReference type="PROSITE" id="PS00886">
    <property type="entry name" value="ILVD_EDD_1"/>
    <property type="match status" value="1"/>
</dbReference>
<evidence type="ECO:0000256" key="9">
    <source>
        <dbReference type="ARBA" id="ARBA00023239"/>
    </source>
</evidence>
<evidence type="ECO:0000313" key="19">
    <source>
        <dbReference type="Proteomes" id="UP001596147"/>
    </source>
</evidence>
<dbReference type="InterPro" id="IPR000581">
    <property type="entry name" value="ILV_EDD_N"/>
</dbReference>
<keyword evidence="8 15" id="KW-0411">Iron-sulfur</keyword>
<keyword evidence="7 15" id="KW-0408">Iron</keyword>
<evidence type="ECO:0000256" key="4">
    <source>
        <dbReference type="ARBA" id="ARBA00022714"/>
    </source>
</evidence>
<evidence type="ECO:0000256" key="6">
    <source>
        <dbReference type="ARBA" id="ARBA00022842"/>
    </source>
</evidence>
<keyword evidence="10 15" id="KW-0100">Branched-chain amino acid biosynthesis</keyword>
<dbReference type="Pfam" id="PF00920">
    <property type="entry name" value="ILVD_EDD_N"/>
    <property type="match status" value="1"/>
</dbReference>
<dbReference type="Proteomes" id="UP001596147">
    <property type="component" value="Unassembled WGS sequence"/>
</dbReference>
<evidence type="ECO:0000256" key="12">
    <source>
        <dbReference type="ARBA" id="ARBA00029436"/>
    </source>
</evidence>
<keyword evidence="19" id="KW-1185">Reference proteome</keyword>
<dbReference type="PANTHER" id="PTHR43661:SF3">
    <property type="entry name" value="D-XYLONATE DEHYDRATASE YAGF-RELATED"/>
    <property type="match status" value="1"/>
</dbReference>
<dbReference type="Gene3D" id="3.50.30.80">
    <property type="entry name" value="IlvD/EDD C-terminal domain-like"/>
    <property type="match status" value="1"/>
</dbReference>
<dbReference type="PROSITE" id="PS00887">
    <property type="entry name" value="ILVD_EDD_2"/>
    <property type="match status" value="1"/>
</dbReference>
<keyword evidence="5 15" id="KW-0479">Metal-binding</keyword>
<dbReference type="SUPFAM" id="SSF52016">
    <property type="entry name" value="LeuD/IlvD-like"/>
    <property type="match status" value="1"/>
</dbReference>
<dbReference type="RefSeq" id="WP_382351637.1">
    <property type="nucleotide sequence ID" value="NZ_JBHSMC010000014.1"/>
</dbReference>
<keyword evidence="3 15" id="KW-0028">Amino-acid biosynthesis</keyword>
<feature type="modified residue" description="N6-carboxylysine" evidence="15">
    <location>
        <position position="121"/>
    </location>
</feature>
<dbReference type="HAMAP" id="MF_00012">
    <property type="entry name" value="IlvD"/>
    <property type="match status" value="1"/>
</dbReference>
<evidence type="ECO:0000256" key="3">
    <source>
        <dbReference type="ARBA" id="ARBA00022605"/>
    </source>
</evidence>
<dbReference type="InterPro" id="IPR004404">
    <property type="entry name" value="DihydroxyA_deHydtase"/>
</dbReference>
<dbReference type="GO" id="GO:0004160">
    <property type="term" value="F:dihydroxy-acid dehydratase activity"/>
    <property type="evidence" value="ECO:0007669"/>
    <property type="project" value="UniProtKB-EC"/>
</dbReference>
<evidence type="ECO:0000256" key="7">
    <source>
        <dbReference type="ARBA" id="ARBA00023004"/>
    </source>
</evidence>
<comment type="pathway">
    <text evidence="13 15">Amino-acid biosynthesis; L-isoleucine biosynthesis; L-isoleucine from 2-oxobutanoate: step 3/4.</text>
</comment>
<name>A0ABW0LLH6_9BACI</name>
<keyword evidence="6 15" id="KW-0460">Magnesium</keyword>
<dbReference type="InterPro" id="IPR037237">
    <property type="entry name" value="IlvD/EDD_N"/>
</dbReference>
<comment type="catalytic activity">
    <reaction evidence="15">
        <text>(2R,3R)-2,3-dihydroxy-3-methylpentanoate = (S)-3-methyl-2-oxopentanoate + H2O</text>
        <dbReference type="Rhea" id="RHEA:27694"/>
        <dbReference type="ChEBI" id="CHEBI:15377"/>
        <dbReference type="ChEBI" id="CHEBI:35146"/>
        <dbReference type="ChEBI" id="CHEBI:49258"/>
        <dbReference type="EC" id="4.2.1.9"/>
    </reaction>
</comment>
<dbReference type="InterPro" id="IPR056740">
    <property type="entry name" value="ILV_EDD_C"/>
</dbReference>
<feature type="domain" description="Dihydroxy-acid/6-phosphogluconate dehydratase C-terminal" evidence="17">
    <location>
        <begin position="359"/>
        <end position="549"/>
    </location>
</feature>
<comment type="pathway">
    <text evidence="12 15">Amino-acid biosynthesis; L-valine biosynthesis; L-valine from pyruvate: step 3/4.</text>
</comment>
<dbReference type="PANTHER" id="PTHR43661">
    <property type="entry name" value="D-XYLONATE DEHYDRATASE"/>
    <property type="match status" value="1"/>
</dbReference>
<evidence type="ECO:0000313" key="18">
    <source>
        <dbReference type="EMBL" id="MFC5465376.1"/>
    </source>
</evidence>
<evidence type="ECO:0000256" key="1">
    <source>
        <dbReference type="ARBA" id="ARBA00001946"/>
    </source>
</evidence>
<feature type="binding site" evidence="15">
    <location>
        <position position="78"/>
    </location>
    <ligand>
        <name>Mg(2+)</name>
        <dbReference type="ChEBI" id="CHEBI:18420"/>
    </ligand>
</feature>
<keyword evidence="9 15" id="KW-0456">Lyase</keyword>
<evidence type="ECO:0000256" key="2">
    <source>
        <dbReference type="ARBA" id="ARBA00006486"/>
    </source>
</evidence>
<sequence>MRSDMIKKGIDRAPHRSLLYATGIKTKDLEKPFIGVCNSYIDIIPGHKHLNVFAEVVKEAIWEAGGVPFEFNTIGVDDGIAMGHVGMRYSLPSRELIADSAETVINAHWFDGVFYIPNCDKITPGMLMAAFRTNVPSIFVTGGPMEGGVSSEGEPLTLTSVFEGVGAFHAGKMSAEKLLDIEQNACPTCGSCSGMFTANSMNSLMEMLGLTLPGNATIVATSDERHQLIKEAAKHLIRMVKEDVKPRDLVTERTIDDAFALDMAMGGSTNTVLHTLAIANEAGLDYDLSRINKVAERVPYLAKIAPASDYTMQDIHNAGGISAIIRELCEIGAIEKDRMTVTGKTVYENVKDAEIKNPNVIRPNDNPYSPVGGLSILYGNIAPEGGVIKVGAVDPSIKTFRGTAIVFESQEDAQEGINNGTVKEGHVVVIRYEGPKGGPGMPEMLAPTAAIAGRGLGTKVALITDGRFSGASRGISIGHISPEAADGGPIALVEDGDEINIDLINRTIELNVSDDVLEERQKQLKPFEPKIKTGYLARYSKLVTSASTGGIMKI</sequence>
<dbReference type="NCBIfam" id="NF002068">
    <property type="entry name" value="PRK00911.1"/>
    <property type="match status" value="1"/>
</dbReference>
<proteinExistence type="inferred from homology"/>
<comment type="cofactor">
    <cofactor evidence="1 15">
        <name>Mg(2+)</name>
        <dbReference type="ChEBI" id="CHEBI:18420"/>
    </cofactor>
</comment>
<dbReference type="NCBIfam" id="TIGR00110">
    <property type="entry name" value="ilvD"/>
    <property type="match status" value="1"/>
</dbReference>
<comment type="cofactor">
    <cofactor evidence="15">
        <name>[2Fe-2S] cluster</name>
        <dbReference type="ChEBI" id="CHEBI:190135"/>
    </cofactor>
    <text evidence="15">Binds 1 [2Fe-2S] cluster per subunit. This cluster acts as a Lewis acid cofactor.</text>
</comment>
<dbReference type="Pfam" id="PF24877">
    <property type="entry name" value="ILV_EDD_C"/>
    <property type="match status" value="1"/>
</dbReference>